<proteinExistence type="predicted"/>
<sequence>MLVKNLLAVISNDQESFKQDITNHIESTLSDLTYADFDIEANSAHYYECDGLSIELDSVDFNTDNLSVISIDGDNIKLSVEMTFSIEASADFSLSTEDSVDGDTVALAGTSETETVEFSSNVEINITYYEDEQQYDIDEITITDLPKTIDFGELEPDYD</sequence>
<dbReference type="EMBL" id="JAYXUG010000002">
    <property type="protein sequence ID" value="MEC6831033.1"/>
    <property type="molecule type" value="Genomic_DNA"/>
</dbReference>
<dbReference type="RefSeq" id="WP_327774204.1">
    <property type="nucleotide sequence ID" value="NZ_JAYXUG010000002.1"/>
</dbReference>
<keyword evidence="2" id="KW-1185">Reference proteome</keyword>
<organism evidence="1 2">
    <name type="scientific">Photobacterium toruni</name>
    <dbReference type="NCBI Taxonomy" id="1935446"/>
    <lineage>
        <taxon>Bacteria</taxon>
        <taxon>Pseudomonadati</taxon>
        <taxon>Pseudomonadota</taxon>
        <taxon>Gammaproteobacteria</taxon>
        <taxon>Vibrionales</taxon>
        <taxon>Vibrionaceae</taxon>
        <taxon>Photobacterium</taxon>
    </lineage>
</organism>
<protein>
    <submittedName>
        <fullName evidence="1">Uncharacterized protein</fullName>
    </submittedName>
</protein>
<gene>
    <name evidence="1" type="ORF">VXS06_04565</name>
</gene>
<name>A0ABU6L4C2_9GAMM</name>
<evidence type="ECO:0000313" key="1">
    <source>
        <dbReference type="EMBL" id="MEC6831033.1"/>
    </source>
</evidence>
<reference evidence="1 2" key="1">
    <citation type="submission" date="2024-01" db="EMBL/GenBank/DDBJ databases">
        <title>Active colonisers of the gastrointestinal tract of Atlantic salmon farmed in a warm water region.</title>
        <authorList>
            <person name="Bowman J.P."/>
        </authorList>
    </citation>
    <scope>NUCLEOTIDE SEQUENCE [LARGE SCALE GENOMIC DNA]</scope>
    <source>
        <strain evidence="1 2">S3MW1</strain>
    </source>
</reference>
<dbReference type="Proteomes" id="UP001306119">
    <property type="component" value="Unassembled WGS sequence"/>
</dbReference>
<comment type="caution">
    <text evidence="1">The sequence shown here is derived from an EMBL/GenBank/DDBJ whole genome shotgun (WGS) entry which is preliminary data.</text>
</comment>
<evidence type="ECO:0000313" key="2">
    <source>
        <dbReference type="Proteomes" id="UP001306119"/>
    </source>
</evidence>
<accession>A0ABU6L4C2</accession>